<feature type="transmembrane region" description="Helical" evidence="2">
    <location>
        <begin position="74"/>
        <end position="95"/>
    </location>
</feature>
<dbReference type="Pfam" id="PF01757">
    <property type="entry name" value="Acyl_transf_3"/>
    <property type="match status" value="1"/>
</dbReference>
<evidence type="ECO:0000313" key="4">
    <source>
        <dbReference type="EMBL" id="GAA1218964.1"/>
    </source>
</evidence>
<keyword evidence="5" id="KW-1185">Reference proteome</keyword>
<dbReference type="InterPro" id="IPR050879">
    <property type="entry name" value="Acyltransferase_3"/>
</dbReference>
<evidence type="ECO:0000259" key="3">
    <source>
        <dbReference type="Pfam" id="PF01757"/>
    </source>
</evidence>
<keyword evidence="2" id="KW-1133">Transmembrane helix</keyword>
<feature type="transmembrane region" description="Helical" evidence="2">
    <location>
        <begin position="213"/>
        <end position="231"/>
    </location>
</feature>
<evidence type="ECO:0000313" key="5">
    <source>
        <dbReference type="Proteomes" id="UP001500467"/>
    </source>
</evidence>
<feature type="domain" description="Acyltransferase 3" evidence="3">
    <location>
        <begin position="3"/>
        <end position="323"/>
    </location>
</feature>
<keyword evidence="2" id="KW-0812">Transmembrane</keyword>
<feature type="transmembrane region" description="Helical" evidence="2">
    <location>
        <begin position="131"/>
        <end position="153"/>
    </location>
</feature>
<feature type="transmembrane region" description="Helical" evidence="2">
    <location>
        <begin position="165"/>
        <end position="186"/>
    </location>
</feature>
<feature type="transmembrane region" description="Helical" evidence="2">
    <location>
        <begin position="192"/>
        <end position="208"/>
    </location>
</feature>
<feature type="transmembrane region" description="Helical" evidence="2">
    <location>
        <begin position="304"/>
        <end position="326"/>
    </location>
</feature>
<sequence>MSWDVIRVVAITFVVAGHVTGGAALIPDIEPYPVSLRLPFGTFTLLVLSGYFMGPTLRKLRPGRWLHSRLARVLPAYVVAMLVTFLVLRIVAPIFNGEQDGPWYLPGAGDLVRNLLLVHEWTGNMHRRIDASYWTLPVQVAAFTAAALLCWYWRRRWARRFRPAVAVWGVIAVSAASPVLSGIALVVPTATGLYFAHLFAAGAAIWLWSQRRIAGPNLAAVLAAVLGLQLFRSSEPQWLIVTCLGAMLGLMCLAARGPDWGRVLGWLRRPFSWLAGISFGIYLVHQKLGYVVARVLSGMEIEPWWLRMGLVLAVIVLAAWALTVLVERPLYRLLGPSARPAPAVGARDTAGVRDTFGVRPSEVTGDATGTGGRNPAPTGDGGHGAPDDTPGDEALRTRG</sequence>
<evidence type="ECO:0000256" key="2">
    <source>
        <dbReference type="SAM" id="Phobius"/>
    </source>
</evidence>
<feature type="region of interest" description="Disordered" evidence="1">
    <location>
        <begin position="355"/>
        <end position="399"/>
    </location>
</feature>
<feature type="transmembrane region" description="Helical" evidence="2">
    <location>
        <begin position="34"/>
        <end position="53"/>
    </location>
</feature>
<dbReference type="PANTHER" id="PTHR23028:SF131">
    <property type="entry name" value="BLR2367 PROTEIN"/>
    <property type="match status" value="1"/>
</dbReference>
<name>A0ABN1VPL3_9PSEU</name>
<organism evidence="4 5">
    <name type="scientific">Prauserella alba</name>
    <dbReference type="NCBI Taxonomy" id="176898"/>
    <lineage>
        <taxon>Bacteria</taxon>
        <taxon>Bacillati</taxon>
        <taxon>Actinomycetota</taxon>
        <taxon>Actinomycetes</taxon>
        <taxon>Pseudonocardiales</taxon>
        <taxon>Pseudonocardiaceae</taxon>
        <taxon>Prauserella</taxon>
    </lineage>
</organism>
<dbReference type="PANTHER" id="PTHR23028">
    <property type="entry name" value="ACETYLTRANSFERASE"/>
    <property type="match status" value="1"/>
</dbReference>
<keyword evidence="4" id="KW-0808">Transferase</keyword>
<dbReference type="InterPro" id="IPR002656">
    <property type="entry name" value="Acyl_transf_3_dom"/>
</dbReference>
<feature type="transmembrane region" description="Helical" evidence="2">
    <location>
        <begin position="237"/>
        <end position="254"/>
    </location>
</feature>
<keyword evidence="4" id="KW-0012">Acyltransferase</keyword>
<accession>A0ABN1VPL3</accession>
<keyword evidence="2" id="KW-0472">Membrane</keyword>
<protein>
    <submittedName>
        <fullName evidence="4">Acyltransferase family protein</fullName>
    </submittedName>
</protein>
<dbReference type="EMBL" id="BAAALM010000017">
    <property type="protein sequence ID" value="GAA1218964.1"/>
    <property type="molecule type" value="Genomic_DNA"/>
</dbReference>
<gene>
    <name evidence="4" type="ORF">GCM10009675_47030</name>
</gene>
<feature type="transmembrane region" description="Helical" evidence="2">
    <location>
        <begin position="266"/>
        <end position="284"/>
    </location>
</feature>
<dbReference type="Proteomes" id="UP001500467">
    <property type="component" value="Unassembled WGS sequence"/>
</dbReference>
<comment type="caution">
    <text evidence="4">The sequence shown here is derived from an EMBL/GenBank/DDBJ whole genome shotgun (WGS) entry which is preliminary data.</text>
</comment>
<proteinExistence type="predicted"/>
<evidence type="ECO:0000256" key="1">
    <source>
        <dbReference type="SAM" id="MobiDB-lite"/>
    </source>
</evidence>
<dbReference type="GO" id="GO:0016746">
    <property type="term" value="F:acyltransferase activity"/>
    <property type="evidence" value="ECO:0007669"/>
    <property type="project" value="UniProtKB-KW"/>
</dbReference>
<reference evidence="4 5" key="1">
    <citation type="journal article" date="2019" name="Int. J. Syst. Evol. Microbiol.">
        <title>The Global Catalogue of Microorganisms (GCM) 10K type strain sequencing project: providing services to taxonomists for standard genome sequencing and annotation.</title>
        <authorList>
            <consortium name="The Broad Institute Genomics Platform"/>
            <consortium name="The Broad Institute Genome Sequencing Center for Infectious Disease"/>
            <person name="Wu L."/>
            <person name="Ma J."/>
        </authorList>
    </citation>
    <scope>NUCLEOTIDE SEQUENCE [LARGE SCALE GENOMIC DNA]</scope>
    <source>
        <strain evidence="4 5">JCM 13022</strain>
    </source>
</reference>